<protein>
    <submittedName>
        <fullName evidence="1">Uncharacterized protein</fullName>
    </submittedName>
</protein>
<proteinExistence type="predicted"/>
<dbReference type="Proteomes" id="UP001732700">
    <property type="component" value="Chromosome 5C"/>
</dbReference>
<organism evidence="1 2">
    <name type="scientific">Avena sativa</name>
    <name type="common">Oat</name>
    <dbReference type="NCBI Taxonomy" id="4498"/>
    <lineage>
        <taxon>Eukaryota</taxon>
        <taxon>Viridiplantae</taxon>
        <taxon>Streptophyta</taxon>
        <taxon>Embryophyta</taxon>
        <taxon>Tracheophyta</taxon>
        <taxon>Spermatophyta</taxon>
        <taxon>Magnoliopsida</taxon>
        <taxon>Liliopsida</taxon>
        <taxon>Poales</taxon>
        <taxon>Poaceae</taxon>
        <taxon>BOP clade</taxon>
        <taxon>Pooideae</taxon>
        <taxon>Poodae</taxon>
        <taxon>Poeae</taxon>
        <taxon>Poeae Chloroplast Group 1 (Aveneae type)</taxon>
        <taxon>Aveninae</taxon>
        <taxon>Avena</taxon>
    </lineage>
</organism>
<keyword evidence="2" id="KW-1185">Reference proteome</keyword>
<reference evidence="1" key="2">
    <citation type="submission" date="2025-09" db="UniProtKB">
        <authorList>
            <consortium name="EnsemblPlants"/>
        </authorList>
    </citation>
    <scope>IDENTIFICATION</scope>
</reference>
<reference evidence="1" key="1">
    <citation type="submission" date="2021-05" db="EMBL/GenBank/DDBJ databases">
        <authorList>
            <person name="Scholz U."/>
            <person name="Mascher M."/>
            <person name="Fiebig A."/>
        </authorList>
    </citation>
    <scope>NUCLEOTIDE SEQUENCE [LARGE SCALE GENOMIC DNA]</scope>
</reference>
<accession>A0ACD5XUU8</accession>
<name>A0ACD5XUU8_AVESA</name>
<evidence type="ECO:0000313" key="2">
    <source>
        <dbReference type="Proteomes" id="UP001732700"/>
    </source>
</evidence>
<dbReference type="EnsemblPlants" id="AVESA.00010b.r2.5CG0882130.1">
    <property type="protein sequence ID" value="AVESA.00010b.r2.5CG0882130.1.CDS"/>
    <property type="gene ID" value="AVESA.00010b.r2.5CG0882130"/>
</dbReference>
<evidence type="ECO:0000313" key="1">
    <source>
        <dbReference type="EnsemblPlants" id="AVESA.00010b.r2.5CG0882130.1.CDS"/>
    </source>
</evidence>
<sequence>MEEWSVSKKRTNQEWEMLKAEVARMFQPLVRNLSQISALRSPYDLEDYQIGMLFGAFVGCVGCYQLWKMAPSVFVDVALAFLFYKLSIVSSELHRQHKSNSLTTRLKFGTILVMFLKDIKKKYVLLDAIRMPVFLLYICCFLFDVAGLKKYGRRGLISFVNLLRMRSGLKEILLQCRVVRCGACMRLEQTLLGLFLDDYWEVWEPVLKSLQEILVVYARDSV</sequence>